<feature type="region of interest" description="Disordered" evidence="1">
    <location>
        <begin position="21"/>
        <end position="40"/>
    </location>
</feature>
<dbReference type="Pfam" id="PF15810">
    <property type="entry name" value="CCDC117"/>
    <property type="match status" value="1"/>
</dbReference>
<accession>A0A2T7PHL7</accession>
<sequence>MFNNNNYLPNLNHCPITDQLQNAIGTHPQPSGDQHTMGSGMQVYTSGANFRFLSPTQGTSVPTWAPAVTSVGMSSAPGVGVNWQHSVPTPMPWANHVPPHFSAQALQSISSPQQSSVSFIRPFLAESSGSEHSSEVFPHSMPAFSHHRLLKRRSQSPTGVEGPTSKRRLSEKMAAWFKGLQITNGQETLGSNNAELGQDSYQDGWQRFCELEKRLEDDLDVVEEDIKNKEPNEPRLVFTNGIKKNLTPEPILPEAVINQINKPCMELILWQPPEVVLKNEKNDLVTRDDSNNSANKEEDEMTEVSDQTDKASGSLQMANWFDSEHSSNNPRVQINRTALTSNMFDCMDDDMDL</sequence>
<name>A0A2T7PHL7_POMCA</name>
<protein>
    <submittedName>
        <fullName evidence="2">Uncharacterized protein</fullName>
    </submittedName>
</protein>
<dbReference type="PANTHER" id="PTHR16246:SF2">
    <property type="entry name" value="HOST CELL FACTOR C1 REGULATOR 1"/>
    <property type="match status" value="1"/>
</dbReference>
<evidence type="ECO:0000256" key="1">
    <source>
        <dbReference type="SAM" id="MobiDB-lite"/>
    </source>
</evidence>
<dbReference type="Proteomes" id="UP000245119">
    <property type="component" value="Linkage Group LG4"/>
</dbReference>
<keyword evidence="3" id="KW-1185">Reference proteome</keyword>
<evidence type="ECO:0000313" key="3">
    <source>
        <dbReference type="Proteomes" id="UP000245119"/>
    </source>
</evidence>
<dbReference type="InterPro" id="IPR029195">
    <property type="entry name" value="HCFC1R1"/>
</dbReference>
<dbReference type="InterPro" id="IPR031630">
    <property type="entry name" value="CCDC117"/>
</dbReference>
<gene>
    <name evidence="2" type="ORF">C0Q70_08362</name>
</gene>
<proteinExistence type="predicted"/>
<dbReference type="OrthoDB" id="10022757at2759"/>
<dbReference type="PANTHER" id="PTHR16246">
    <property type="entry name" value="HOST CELL FACTOR C1 REGULATOR 1"/>
    <property type="match status" value="1"/>
</dbReference>
<dbReference type="EMBL" id="PZQS01000004">
    <property type="protein sequence ID" value="PVD32915.1"/>
    <property type="molecule type" value="Genomic_DNA"/>
</dbReference>
<feature type="region of interest" description="Disordered" evidence="1">
    <location>
        <begin position="282"/>
        <end position="310"/>
    </location>
</feature>
<organism evidence="2 3">
    <name type="scientific">Pomacea canaliculata</name>
    <name type="common">Golden apple snail</name>
    <dbReference type="NCBI Taxonomy" id="400727"/>
    <lineage>
        <taxon>Eukaryota</taxon>
        <taxon>Metazoa</taxon>
        <taxon>Spiralia</taxon>
        <taxon>Lophotrochozoa</taxon>
        <taxon>Mollusca</taxon>
        <taxon>Gastropoda</taxon>
        <taxon>Caenogastropoda</taxon>
        <taxon>Architaenioglossa</taxon>
        <taxon>Ampullarioidea</taxon>
        <taxon>Ampullariidae</taxon>
        <taxon>Pomacea</taxon>
    </lineage>
</organism>
<dbReference type="AlphaFoldDB" id="A0A2T7PHL7"/>
<comment type="caution">
    <text evidence="2">The sequence shown here is derived from an EMBL/GenBank/DDBJ whole genome shotgun (WGS) entry which is preliminary data.</text>
</comment>
<evidence type="ECO:0000313" key="2">
    <source>
        <dbReference type="EMBL" id="PVD32915.1"/>
    </source>
</evidence>
<reference evidence="2 3" key="1">
    <citation type="submission" date="2018-04" db="EMBL/GenBank/DDBJ databases">
        <title>The genome of golden apple snail Pomacea canaliculata provides insight into stress tolerance and invasive adaptation.</title>
        <authorList>
            <person name="Liu C."/>
            <person name="Liu B."/>
            <person name="Ren Y."/>
            <person name="Zhang Y."/>
            <person name="Wang H."/>
            <person name="Li S."/>
            <person name="Jiang F."/>
            <person name="Yin L."/>
            <person name="Zhang G."/>
            <person name="Qian W."/>
            <person name="Fan W."/>
        </authorList>
    </citation>
    <scope>NUCLEOTIDE SEQUENCE [LARGE SCALE GENOMIC DNA]</scope>
    <source>
        <strain evidence="2">SZHN2017</strain>
        <tissue evidence="2">Muscle</tissue>
    </source>
</reference>